<evidence type="ECO:0000256" key="2">
    <source>
        <dbReference type="ARBA" id="ARBA00022475"/>
    </source>
</evidence>
<feature type="transmembrane region" description="Helical" evidence="8">
    <location>
        <begin position="475"/>
        <end position="499"/>
    </location>
</feature>
<organism evidence="10 11">
    <name type="scientific">Planktothrix agardhii (strain NIVA-CYA 126/8)</name>
    <dbReference type="NCBI Taxonomy" id="388467"/>
    <lineage>
        <taxon>Bacteria</taxon>
        <taxon>Bacillati</taxon>
        <taxon>Cyanobacteriota</taxon>
        <taxon>Cyanophyceae</taxon>
        <taxon>Oscillatoriophycideae</taxon>
        <taxon>Oscillatoriales</taxon>
        <taxon>Microcoleaceae</taxon>
        <taxon>Planktothrix</taxon>
    </lineage>
</organism>
<feature type="transmembrane region" description="Helical" evidence="8">
    <location>
        <begin position="257"/>
        <end position="278"/>
    </location>
</feature>
<keyword evidence="4 10" id="KW-0808">Transferase</keyword>
<comment type="subcellular location">
    <subcellularLocation>
        <location evidence="1">Cell membrane</location>
        <topology evidence="1">Multi-pass membrane protein</topology>
    </subcellularLocation>
</comment>
<dbReference type="eggNOG" id="COG1807">
    <property type="taxonomic scope" value="Bacteria"/>
</dbReference>
<dbReference type="EMBL" id="CM002803">
    <property type="protein sequence ID" value="KEI68976.1"/>
    <property type="molecule type" value="Genomic_DNA"/>
</dbReference>
<evidence type="ECO:0000256" key="3">
    <source>
        <dbReference type="ARBA" id="ARBA00022676"/>
    </source>
</evidence>
<evidence type="ECO:0000256" key="5">
    <source>
        <dbReference type="ARBA" id="ARBA00022692"/>
    </source>
</evidence>
<feature type="domain" description="Glycosyltransferase RgtA/B/C/D-like" evidence="9">
    <location>
        <begin position="84"/>
        <end position="129"/>
    </location>
</feature>
<proteinExistence type="predicted"/>
<evidence type="ECO:0000256" key="4">
    <source>
        <dbReference type="ARBA" id="ARBA00022679"/>
    </source>
</evidence>
<dbReference type="HOGENOM" id="CLU_019200_0_1_3"/>
<dbReference type="RefSeq" id="WP_052369691.1">
    <property type="nucleotide sequence ID" value="NZ_CM002803.1"/>
</dbReference>
<feature type="transmembrane region" description="Helical" evidence="8">
    <location>
        <begin position="88"/>
        <end position="106"/>
    </location>
</feature>
<feature type="transmembrane region" description="Helical" evidence="8">
    <location>
        <begin position="113"/>
        <end position="135"/>
    </location>
</feature>
<feature type="transmembrane region" description="Helical" evidence="8">
    <location>
        <begin position="25"/>
        <end position="46"/>
    </location>
</feature>
<dbReference type="PANTHER" id="PTHR33908">
    <property type="entry name" value="MANNOSYLTRANSFERASE YKCB-RELATED"/>
    <property type="match status" value="1"/>
</dbReference>
<dbReference type="PANTHER" id="PTHR33908:SF3">
    <property type="entry name" value="UNDECAPRENYL PHOSPHATE-ALPHA-4-AMINO-4-DEOXY-L-ARABINOSE ARABINOSYL TRANSFERASE"/>
    <property type="match status" value="1"/>
</dbReference>
<sequence>MNSKKSEFNSYFKTIWESWENYPKLTWGISILGLFLLSAIAFLSHLGDIGLIDKTEPMFVEAARQMHLTGDWITPYWNGETRFDKPPLIYWLIVIAFQTVGVNEWGARLPSAIAAILSTFLVFYTLRYFGGLISLETESARTCSPFNSTRLRGDIGGGAWWGMAMMTLNPAWIAWGRAGVSDMLLASCMTISLLAFFLAYAQPKTRQQKGWYFIFYSFAALAVLAKGPIGIVLPILIIGGFLIYTKQWQKVIWEMQLIKGSLVFLIIAVPWFVLVTMANGQAYLNTFFGHHNFARFTSVVSNHPGPWFYYFPVILVALLPWSVYLPIAIYQVKFWQIQDWRSQDRSQHLGLFALFWLVIIFVFFSLSATKLPSYILPSIPAGVILISLWGNQQNNIESEHPKISLPFLITGFVNILVLLILAIASFISPKLVGDDTPNFSQLLESSHLTTVSGIIWLIASGITLYCLIKPQWRRAVWAGNALGFFAFMALVALPVGQLLDTQRHLPLRQLSTTVRQVHQPNEPLLVIGVFRPSLVYYTQQNIEFMTYNIQQRLLKLFPVNTPVDTILIITRPKDIAKLGLQYSDYQLLQDQGDYQLIRIKVKVLLKR</sequence>
<dbReference type="Pfam" id="PF13231">
    <property type="entry name" value="PMT_2"/>
    <property type="match status" value="2"/>
</dbReference>
<evidence type="ECO:0000256" key="7">
    <source>
        <dbReference type="ARBA" id="ARBA00023136"/>
    </source>
</evidence>
<feature type="transmembrane region" description="Helical" evidence="8">
    <location>
        <begin position="307"/>
        <end position="329"/>
    </location>
</feature>
<dbReference type="GeneID" id="77290341"/>
<protein>
    <submittedName>
        <fullName evidence="10">ArnT</fullName>
        <ecNumber evidence="10">2.-.-.-</ecNumber>
    </submittedName>
</protein>
<evidence type="ECO:0000313" key="11">
    <source>
        <dbReference type="Proteomes" id="UP000027395"/>
    </source>
</evidence>
<gene>
    <name evidence="10" type="primary">arnT</name>
    <name evidence="10" type="ORF">A19Y_4298</name>
</gene>
<keyword evidence="2" id="KW-1003">Cell membrane</keyword>
<evidence type="ECO:0000256" key="6">
    <source>
        <dbReference type="ARBA" id="ARBA00022989"/>
    </source>
</evidence>
<dbReference type="EC" id="2.-.-.-" evidence="10"/>
<evidence type="ECO:0000259" key="9">
    <source>
        <dbReference type="Pfam" id="PF13231"/>
    </source>
</evidence>
<feature type="transmembrane region" description="Helical" evidence="8">
    <location>
        <begin position="155"/>
        <end position="176"/>
    </location>
</feature>
<dbReference type="PATRIC" id="fig|388467.6.peg.4236"/>
<dbReference type="GO" id="GO:0005886">
    <property type="term" value="C:plasma membrane"/>
    <property type="evidence" value="ECO:0007669"/>
    <property type="project" value="UniProtKB-SubCell"/>
</dbReference>
<keyword evidence="7 8" id="KW-0472">Membrane</keyword>
<dbReference type="GO" id="GO:0016763">
    <property type="term" value="F:pentosyltransferase activity"/>
    <property type="evidence" value="ECO:0007669"/>
    <property type="project" value="TreeGrafter"/>
</dbReference>
<dbReference type="AlphaFoldDB" id="A0A073CLF9"/>
<feature type="transmembrane region" description="Helical" evidence="8">
    <location>
        <begin position="349"/>
        <end position="368"/>
    </location>
</feature>
<feature type="transmembrane region" description="Helical" evidence="8">
    <location>
        <begin position="183"/>
        <end position="201"/>
    </location>
</feature>
<keyword evidence="3" id="KW-0328">Glycosyltransferase</keyword>
<dbReference type="STRING" id="388467.A19Y_4298"/>
<reference evidence="10 11" key="1">
    <citation type="journal article" date="2014" name="Appl. Environ. Microbiol.">
        <title>Elucidation of insertion elements encoded on plasmids and in vitro construction of shuttle vectors from the toxic cyanobacterium Planktothrix.</title>
        <authorList>
            <person name="Christiansen G."/>
            <person name="Goesmann A."/>
            <person name="Kurmayer R."/>
        </authorList>
    </citation>
    <scope>NUCLEOTIDE SEQUENCE [LARGE SCALE GENOMIC DNA]</scope>
    <source>
        <strain evidence="10 11">NIVA-CYA 126/8</strain>
    </source>
</reference>
<dbReference type="InterPro" id="IPR050297">
    <property type="entry name" value="LipidA_mod_glycosyltrf_83"/>
</dbReference>
<feature type="transmembrane region" description="Helical" evidence="8">
    <location>
        <begin position="374"/>
        <end position="391"/>
    </location>
</feature>
<evidence type="ECO:0000256" key="1">
    <source>
        <dbReference type="ARBA" id="ARBA00004651"/>
    </source>
</evidence>
<keyword evidence="5 8" id="KW-0812">Transmembrane</keyword>
<feature type="domain" description="Glycosyltransferase RgtA/B/C/D-like" evidence="9">
    <location>
        <begin position="161"/>
        <end position="272"/>
    </location>
</feature>
<dbReference type="GO" id="GO:0010041">
    <property type="term" value="P:response to iron(III) ion"/>
    <property type="evidence" value="ECO:0007669"/>
    <property type="project" value="TreeGrafter"/>
</dbReference>
<accession>A0A073CLF9</accession>
<feature type="transmembrane region" description="Helical" evidence="8">
    <location>
        <begin position="213"/>
        <end position="245"/>
    </location>
</feature>
<evidence type="ECO:0000256" key="8">
    <source>
        <dbReference type="SAM" id="Phobius"/>
    </source>
</evidence>
<evidence type="ECO:0000313" key="10">
    <source>
        <dbReference type="EMBL" id="KEI68976.1"/>
    </source>
</evidence>
<feature type="transmembrane region" description="Helical" evidence="8">
    <location>
        <begin position="403"/>
        <end position="427"/>
    </location>
</feature>
<dbReference type="GO" id="GO:0009103">
    <property type="term" value="P:lipopolysaccharide biosynthetic process"/>
    <property type="evidence" value="ECO:0007669"/>
    <property type="project" value="UniProtKB-ARBA"/>
</dbReference>
<keyword evidence="11" id="KW-1185">Reference proteome</keyword>
<name>A0A073CLF9_PLAA1</name>
<dbReference type="InterPro" id="IPR038731">
    <property type="entry name" value="RgtA/B/C-like"/>
</dbReference>
<keyword evidence="6 8" id="KW-1133">Transmembrane helix</keyword>
<dbReference type="Proteomes" id="UP000027395">
    <property type="component" value="Chromosome"/>
</dbReference>
<feature type="transmembrane region" description="Helical" evidence="8">
    <location>
        <begin position="447"/>
        <end position="468"/>
    </location>
</feature>